<dbReference type="AlphaFoldDB" id="A0A285USA9"/>
<sequence>MIPSGHTISDGTDRPSGSSSRRGRSRSDVKVPRRLRPGPLSYAADYLSFHTIAAWFAFPQRFDRAAATLARARSGGAVSPGQAQSHFGHRLFIEIDPGMLTHRLDEKHLDDEGRWHWIGDHFLDVDDWSQRLSPLAHSPAHREIVEICGTRHDFREGRYYRTYVQSLRQHRPVRRNGRHLDTIEKIDAYFRYYVDLIDNIERAGVLPRNRFQRSADTGRRHRGIRSLWHDLVERDIGIAIGADGRLVRHTSGKHRLAAAIGLGLKRIPVEIRLVHLNWLEQQMALFDLPPASALQKALEEHRFE</sequence>
<accession>A0A285USA9</accession>
<keyword evidence="3" id="KW-1185">Reference proteome</keyword>
<dbReference type="EMBL" id="OBQD01000013">
    <property type="protein sequence ID" value="SOC44587.1"/>
    <property type="molecule type" value="Genomic_DNA"/>
</dbReference>
<organism evidence="2 3">
    <name type="scientific">Rhizobium subbaraonis</name>
    <dbReference type="NCBI Taxonomy" id="908946"/>
    <lineage>
        <taxon>Bacteria</taxon>
        <taxon>Pseudomonadati</taxon>
        <taxon>Pseudomonadota</taxon>
        <taxon>Alphaproteobacteria</taxon>
        <taxon>Hyphomicrobiales</taxon>
        <taxon>Rhizobiaceae</taxon>
        <taxon>Rhizobium/Agrobacterium group</taxon>
        <taxon>Rhizobium</taxon>
    </lineage>
</organism>
<protein>
    <submittedName>
        <fullName evidence="2">Uncharacterized protein</fullName>
    </submittedName>
</protein>
<evidence type="ECO:0000256" key="1">
    <source>
        <dbReference type="SAM" id="MobiDB-lite"/>
    </source>
</evidence>
<dbReference type="Proteomes" id="UP000219167">
    <property type="component" value="Unassembled WGS sequence"/>
</dbReference>
<proteinExistence type="predicted"/>
<gene>
    <name evidence="2" type="ORF">SAMN05892877_1132</name>
</gene>
<evidence type="ECO:0000313" key="2">
    <source>
        <dbReference type="EMBL" id="SOC44587.1"/>
    </source>
</evidence>
<name>A0A285USA9_9HYPH</name>
<feature type="region of interest" description="Disordered" evidence="1">
    <location>
        <begin position="1"/>
        <end position="34"/>
    </location>
</feature>
<reference evidence="2 3" key="1">
    <citation type="submission" date="2017-08" db="EMBL/GenBank/DDBJ databases">
        <authorList>
            <person name="de Groot N.N."/>
        </authorList>
    </citation>
    <scope>NUCLEOTIDE SEQUENCE [LARGE SCALE GENOMIC DNA]</scope>
    <source>
        <strain evidence="2 3">JC85</strain>
    </source>
</reference>
<evidence type="ECO:0000313" key="3">
    <source>
        <dbReference type="Proteomes" id="UP000219167"/>
    </source>
</evidence>